<dbReference type="EMBL" id="FP671138">
    <property type="protein sequence ID" value="CBH40267.1"/>
    <property type="molecule type" value="Genomic_DNA"/>
</dbReference>
<reference evidence="2" key="1">
    <citation type="journal article" date="2010" name="BMC Genomics">
        <title>Comparative genomic and proteomic analyses of two Mycoplasma agalactiae strains: clues to the macro- and micro-events that are shaping mycoplasma diversity.</title>
        <authorList>
            <person name="Nouvel L.X."/>
            <person name="Sirand-Pugnet P."/>
            <person name="Marenda M.S."/>
            <person name="Sagne E."/>
            <person name="Barbe V."/>
            <person name="Mangenot S."/>
            <person name="Schenowitz C."/>
            <person name="Jacob D."/>
            <person name="Barre A."/>
            <person name="Claverol S."/>
            <person name="Blanchard A."/>
            <person name="Citti C."/>
        </authorList>
    </citation>
    <scope>NUCLEOTIDE SEQUENCE [LARGE SCALE GENOMIC DNA]</scope>
    <source>
        <strain evidence="2">5632</strain>
    </source>
</reference>
<sequence length="482" mass="56106">MQLRSLFTIILPGNLLISDLNNSTIKQSNVVYIDNREYLTNATGIRYVDWSDSGKAFSFFDTSLKRHKNLFKRGAIEIRRIFNGNKFVLRYWRVSPTSIDSDEDLSFSLSINNKVVEQTPENTQNIKFYKDELEKNFDEYDSLKDTKYYVSRTTDGSAMLQVMTLTSDYLGLTFDDLENIVVTFPIKSIYSASGRDHDFWEVKLSKLHNRDKTINAIKNKAVIKIPEYYNFRFDEFGKTKEEVKYLNMNININPLSQDKKLVNLVQIKSESSKHNETGFYKREWEGTPYLKETYPNQDSFDGLKKVMDANAHFIKNQSFGTLLIDSIHNQSLSKSAIPVETETTSSIYNKGVDIKNIVINDYYEFDYKQGKLVNSVSGQNKGLFIPFNFKGNFNTSYRLIWKTNEKSKNSEHSVVINNSQKVIRPMLDPYSGLIKLKINDKSDERTQPYKFKFSSEQIKEIIELKENPTIEMFERFRNGQES</sequence>
<accession>D3VQ00</accession>
<proteinExistence type="predicted"/>
<dbReference type="eggNOG" id="ENOG5030MZE">
    <property type="taxonomic scope" value="Bacteria"/>
</dbReference>
<dbReference type="AlphaFoldDB" id="D3VQ00"/>
<evidence type="ECO:0000313" key="1">
    <source>
        <dbReference type="EMBL" id="CBH40267.1"/>
    </source>
</evidence>
<protein>
    <submittedName>
        <fullName evidence="1">Uncharacterized protein</fullName>
    </submittedName>
</protein>
<organism evidence="1 2">
    <name type="scientific">Mycoplasmopsis agalactiae</name>
    <name type="common">Mycoplasma agalactiae</name>
    <dbReference type="NCBI Taxonomy" id="2110"/>
    <lineage>
        <taxon>Bacteria</taxon>
        <taxon>Bacillati</taxon>
        <taxon>Mycoplasmatota</taxon>
        <taxon>Mycoplasmoidales</taxon>
        <taxon>Metamycoplasmataceae</taxon>
        <taxon>Mycoplasmopsis</taxon>
    </lineage>
</organism>
<dbReference type="NCBIfam" id="NF045960">
    <property type="entry name" value="MHO_1580_fam"/>
    <property type="match status" value="1"/>
</dbReference>
<evidence type="ECO:0000313" key="2">
    <source>
        <dbReference type="Proteomes" id="UP000006902"/>
    </source>
</evidence>
<gene>
    <name evidence="1" type="ordered locus">MAGa0320</name>
</gene>
<dbReference type="Proteomes" id="UP000006902">
    <property type="component" value="Chromosome"/>
</dbReference>
<dbReference type="KEGG" id="mal:MAGa0320"/>
<name>D3VQ00_MYCAA</name>